<dbReference type="SUPFAM" id="SSF54862">
    <property type="entry name" value="4Fe-4S ferredoxins"/>
    <property type="match status" value="1"/>
</dbReference>
<dbReference type="Pfam" id="PF12838">
    <property type="entry name" value="Fer4_7"/>
    <property type="match status" value="1"/>
</dbReference>
<dbReference type="SUPFAM" id="SSF53323">
    <property type="entry name" value="Pyruvate-ferredoxin oxidoreductase, PFOR, domain III"/>
    <property type="match status" value="1"/>
</dbReference>
<evidence type="ECO:0000256" key="11">
    <source>
        <dbReference type="PIRSR" id="PIRSR000159-2"/>
    </source>
</evidence>
<evidence type="ECO:0000256" key="7">
    <source>
        <dbReference type="ARBA" id="ARBA00023004"/>
    </source>
</evidence>
<dbReference type="RefSeq" id="WP_072724077.1">
    <property type="nucleotide sequence ID" value="NZ_FQXH01000008.1"/>
</dbReference>
<dbReference type="NCBIfam" id="TIGR02176">
    <property type="entry name" value="pyruv_ox_red"/>
    <property type="match status" value="1"/>
</dbReference>
<feature type="binding site" evidence="12">
    <location>
        <position position="749"/>
    </location>
    <ligand>
        <name>[4Fe-4S] cluster</name>
        <dbReference type="ChEBI" id="CHEBI:49883"/>
        <label>2</label>
    </ligand>
</feature>
<feature type="binding site" evidence="12">
    <location>
        <position position="696"/>
    </location>
    <ligand>
        <name>[4Fe-4S] cluster</name>
        <dbReference type="ChEBI" id="CHEBI:49883"/>
        <label>1</label>
    </ligand>
</feature>
<feature type="binding site" evidence="10">
    <location>
        <position position="841"/>
    </location>
    <ligand>
        <name>thiamine diphosphate</name>
        <dbReference type="ChEBI" id="CHEBI:58937"/>
    </ligand>
</feature>
<dbReference type="FunFam" id="3.30.70.20:FF:000022">
    <property type="entry name" value="Pyruvate:ferredoxin (Flavodoxin) oxidoreductase"/>
    <property type="match status" value="1"/>
</dbReference>
<dbReference type="InterPro" id="IPR011766">
    <property type="entry name" value="TPP_enzyme_TPP-bd"/>
</dbReference>
<comment type="cofactor">
    <cofactor evidence="12">
        <name>[4Fe-4S] cluster</name>
        <dbReference type="ChEBI" id="CHEBI:49883"/>
    </cofactor>
    <text evidence="12">Binds 3 [4Fe-4S] clusters per subunit.</text>
</comment>
<dbReference type="GO" id="GO:0022900">
    <property type="term" value="P:electron transport chain"/>
    <property type="evidence" value="ECO:0007669"/>
    <property type="project" value="InterPro"/>
</dbReference>
<dbReference type="PANTHER" id="PTHR32154:SF0">
    <property type="entry name" value="PYRUVATE-FLAVODOXIN OXIDOREDUCTASE-RELATED"/>
    <property type="match status" value="1"/>
</dbReference>
<gene>
    <name evidence="14" type="ORF">SAMN02744040_00899</name>
</gene>
<dbReference type="FunFam" id="3.40.50.920:FF:000007">
    <property type="entry name" value="Pyruvate:ferredoxin (Flavodoxin) oxidoreductase"/>
    <property type="match status" value="1"/>
</dbReference>
<feature type="domain" description="4Fe-4S ferredoxin-type" evidence="13">
    <location>
        <begin position="681"/>
        <end position="710"/>
    </location>
</feature>
<dbReference type="PIRSF" id="PIRSF000159">
    <property type="entry name" value="NifJ"/>
    <property type="match status" value="1"/>
</dbReference>
<dbReference type="Gene3D" id="3.30.70.20">
    <property type="match status" value="1"/>
</dbReference>
<dbReference type="EC" id="1.2.7.1" evidence="9"/>
<dbReference type="PROSITE" id="PS00198">
    <property type="entry name" value="4FE4S_FER_1"/>
    <property type="match status" value="1"/>
</dbReference>
<dbReference type="OrthoDB" id="9794954at2"/>
<evidence type="ECO:0000313" key="15">
    <source>
        <dbReference type="Proteomes" id="UP000242520"/>
    </source>
</evidence>
<evidence type="ECO:0000256" key="4">
    <source>
        <dbReference type="ARBA" id="ARBA00022723"/>
    </source>
</evidence>
<evidence type="ECO:0000256" key="6">
    <source>
        <dbReference type="ARBA" id="ARBA00023002"/>
    </source>
</evidence>
<comment type="similarity">
    <text evidence="1 9">Belongs to the pyruvate:ferredoxin/flavodoxin oxidoreductase family.</text>
</comment>
<feature type="binding site" evidence="10">
    <location>
        <position position="64"/>
    </location>
    <ligand>
        <name>thiamine diphosphate</name>
        <dbReference type="ChEBI" id="CHEBI:58937"/>
    </ligand>
</feature>
<dbReference type="Gene3D" id="3.40.50.920">
    <property type="match status" value="1"/>
</dbReference>
<dbReference type="InterPro" id="IPR011895">
    <property type="entry name" value="Pyrv_flavodox_OxRed"/>
</dbReference>
<feature type="domain" description="4Fe-4S ferredoxin-type" evidence="13">
    <location>
        <begin position="737"/>
        <end position="768"/>
    </location>
</feature>
<feature type="binding site" evidence="10">
    <location>
        <begin position="969"/>
        <end position="972"/>
    </location>
    <ligand>
        <name>thiamine diphosphate</name>
        <dbReference type="ChEBI" id="CHEBI:58937"/>
    </ligand>
</feature>
<evidence type="ECO:0000256" key="1">
    <source>
        <dbReference type="ARBA" id="ARBA00009032"/>
    </source>
</evidence>
<dbReference type="Gene3D" id="3.40.50.970">
    <property type="match status" value="2"/>
</dbReference>
<feature type="binding site" evidence="12">
    <location>
        <position position="816"/>
    </location>
    <ligand>
        <name>[4Fe-4S] cluster</name>
        <dbReference type="ChEBI" id="CHEBI:49883"/>
        <label>3</label>
    </ligand>
</feature>
<dbReference type="GO" id="GO:0019164">
    <property type="term" value="F:pyruvate synthase activity"/>
    <property type="evidence" value="ECO:0007669"/>
    <property type="project" value="UniProtKB-EC"/>
</dbReference>
<dbReference type="Pfam" id="PF10371">
    <property type="entry name" value="EKR"/>
    <property type="match status" value="1"/>
</dbReference>
<feature type="site" description="Important for catalytic activity" evidence="11">
    <location>
        <position position="64"/>
    </location>
</feature>
<feature type="binding site" evidence="12">
    <location>
        <position position="752"/>
    </location>
    <ligand>
        <name>[4Fe-4S] cluster</name>
        <dbReference type="ChEBI" id="CHEBI:49883"/>
        <label>2</label>
    </ligand>
</feature>
<keyword evidence="4 12" id="KW-0479">Metal-binding</keyword>
<dbReference type="FunFam" id="3.40.50.970:FF:000012">
    <property type="entry name" value="Pyruvate:ferredoxin (Flavodoxin) oxidoreductase"/>
    <property type="match status" value="1"/>
</dbReference>
<accession>A0A1M5QFI9</accession>
<dbReference type="InterPro" id="IPR017896">
    <property type="entry name" value="4Fe4S_Fe-S-bd"/>
</dbReference>
<evidence type="ECO:0000256" key="8">
    <source>
        <dbReference type="ARBA" id="ARBA00023014"/>
    </source>
</evidence>
<keyword evidence="5 9" id="KW-0249">Electron transport</keyword>
<dbReference type="PANTHER" id="PTHR32154">
    <property type="entry name" value="PYRUVATE-FLAVODOXIN OXIDOREDUCTASE-RELATED"/>
    <property type="match status" value="1"/>
</dbReference>
<dbReference type="GO" id="GO:0030976">
    <property type="term" value="F:thiamine pyrophosphate binding"/>
    <property type="evidence" value="ECO:0007669"/>
    <property type="project" value="InterPro"/>
</dbReference>
<feature type="binding site" evidence="12">
    <location>
        <position position="1078"/>
    </location>
    <ligand>
        <name>[4Fe-4S] cluster</name>
        <dbReference type="ChEBI" id="CHEBI:49883"/>
        <label>3</label>
    </ligand>
</feature>
<name>A0A1M5QFI9_9FIRM</name>
<dbReference type="FunFam" id="3.40.920.10:FF:000001">
    <property type="entry name" value="Pyruvate:ferredoxin (Flavodoxin) oxidoreductase"/>
    <property type="match status" value="1"/>
</dbReference>
<dbReference type="STRING" id="1123350.SAMN02744040_00899"/>
<feature type="binding site" evidence="12">
    <location>
        <position position="693"/>
    </location>
    <ligand>
        <name>[4Fe-4S] cluster</name>
        <dbReference type="ChEBI" id="CHEBI:49883"/>
        <label>1</label>
    </ligand>
</feature>
<feature type="site" description="Important for catalytic activity" evidence="11">
    <location>
        <position position="31"/>
    </location>
</feature>
<evidence type="ECO:0000259" key="13">
    <source>
        <dbReference type="PROSITE" id="PS51379"/>
    </source>
</evidence>
<comment type="catalytic activity">
    <reaction evidence="9">
        <text>2 oxidized [2Fe-2S]-[ferredoxin] + pyruvate + CoA = 2 reduced [2Fe-2S]-[ferredoxin] + acetyl-CoA + CO2 + H(+)</text>
        <dbReference type="Rhea" id="RHEA:12765"/>
        <dbReference type="Rhea" id="RHEA-COMP:10000"/>
        <dbReference type="Rhea" id="RHEA-COMP:10001"/>
        <dbReference type="ChEBI" id="CHEBI:15361"/>
        <dbReference type="ChEBI" id="CHEBI:15378"/>
        <dbReference type="ChEBI" id="CHEBI:16526"/>
        <dbReference type="ChEBI" id="CHEBI:33737"/>
        <dbReference type="ChEBI" id="CHEBI:33738"/>
        <dbReference type="ChEBI" id="CHEBI:57287"/>
        <dbReference type="ChEBI" id="CHEBI:57288"/>
        <dbReference type="EC" id="1.2.7.1"/>
    </reaction>
</comment>
<dbReference type="CDD" id="cd07034">
    <property type="entry name" value="TPP_PYR_PFOR_IOR-alpha_like"/>
    <property type="match status" value="1"/>
</dbReference>
<dbReference type="GO" id="GO:0051539">
    <property type="term" value="F:4 iron, 4 sulfur cluster binding"/>
    <property type="evidence" value="ECO:0007669"/>
    <property type="project" value="UniProtKB-KW"/>
</dbReference>
<keyword evidence="6 9" id="KW-0560">Oxidoreductase</keyword>
<dbReference type="Pfam" id="PF01558">
    <property type="entry name" value="POR"/>
    <property type="match status" value="1"/>
</dbReference>
<dbReference type="PROSITE" id="PS51379">
    <property type="entry name" value="4FE4S_FER_2"/>
    <property type="match status" value="2"/>
</dbReference>
<dbReference type="InterPro" id="IPR019752">
    <property type="entry name" value="Pyrv/ketoisovalerate_OxRed_cat"/>
</dbReference>
<dbReference type="InterPro" id="IPR037112">
    <property type="entry name" value="Pyrv-flavodox_OxR_EKR_sf"/>
</dbReference>
<dbReference type="InterPro" id="IPR009014">
    <property type="entry name" value="Transketo_C/PFOR_II"/>
</dbReference>
<feature type="binding site" evidence="12">
    <location>
        <position position="746"/>
    </location>
    <ligand>
        <name>[4Fe-4S] cluster</name>
        <dbReference type="ChEBI" id="CHEBI:49883"/>
        <label>2</label>
    </ligand>
</feature>
<evidence type="ECO:0000256" key="12">
    <source>
        <dbReference type="PIRSR" id="PIRSR000159-50"/>
    </source>
</evidence>
<dbReference type="Gene3D" id="4.10.780.10">
    <property type="entry name" value="Pyruvate-flavodoxin oxidoreductase, EKR domain"/>
    <property type="match status" value="1"/>
</dbReference>
<dbReference type="SMART" id="SM00890">
    <property type="entry name" value="EKR"/>
    <property type="match status" value="1"/>
</dbReference>
<evidence type="ECO:0000256" key="3">
    <source>
        <dbReference type="ARBA" id="ARBA00022485"/>
    </source>
</evidence>
<feature type="binding site" evidence="10">
    <location>
        <position position="31"/>
    </location>
    <ligand>
        <name>pyruvate</name>
        <dbReference type="ChEBI" id="CHEBI:15361"/>
    </ligand>
</feature>
<dbReference type="InterPro" id="IPR033412">
    <property type="entry name" value="PFOR_II"/>
</dbReference>
<feature type="binding site" evidence="12">
    <location>
        <position position="690"/>
    </location>
    <ligand>
        <name>[4Fe-4S] cluster</name>
        <dbReference type="ChEBI" id="CHEBI:49883"/>
        <label>1</label>
    </ligand>
</feature>
<dbReference type="SUPFAM" id="SSF52518">
    <property type="entry name" value="Thiamin diphosphate-binding fold (THDP-binding)"/>
    <property type="match status" value="2"/>
</dbReference>
<organism evidence="14 15">
    <name type="scientific">Tepidibacter thalassicus DSM 15285</name>
    <dbReference type="NCBI Taxonomy" id="1123350"/>
    <lineage>
        <taxon>Bacteria</taxon>
        <taxon>Bacillati</taxon>
        <taxon>Bacillota</taxon>
        <taxon>Clostridia</taxon>
        <taxon>Peptostreptococcales</taxon>
        <taxon>Peptostreptococcaceae</taxon>
        <taxon>Tepidibacter</taxon>
    </lineage>
</organism>
<dbReference type="Pfam" id="PF02775">
    <property type="entry name" value="TPP_enzyme_C"/>
    <property type="match status" value="1"/>
</dbReference>
<feature type="site" description="Important for catalytic activity" evidence="11">
    <location>
        <position position="114"/>
    </location>
</feature>
<dbReference type="EMBL" id="FQXH01000008">
    <property type="protein sequence ID" value="SHH12610.1"/>
    <property type="molecule type" value="Genomic_DNA"/>
</dbReference>
<keyword evidence="8 12" id="KW-0411">Iron-sulfur</keyword>
<dbReference type="GO" id="GO:0006979">
    <property type="term" value="P:response to oxidative stress"/>
    <property type="evidence" value="ECO:0007669"/>
    <property type="project" value="TreeGrafter"/>
</dbReference>
<dbReference type="SUPFAM" id="SSF52922">
    <property type="entry name" value="TK C-terminal domain-like"/>
    <property type="match status" value="1"/>
</dbReference>
<dbReference type="Gene3D" id="3.40.920.10">
    <property type="entry name" value="Pyruvate-ferredoxin oxidoreductase, PFOR, domain III"/>
    <property type="match status" value="1"/>
</dbReference>
<keyword evidence="14" id="KW-0670">Pyruvate</keyword>
<dbReference type="InterPro" id="IPR019456">
    <property type="entry name" value="Pyrv-flavodox_OxRtase_EKR"/>
</dbReference>
<keyword evidence="7 12" id="KW-0408">Iron</keyword>
<feature type="binding site" evidence="10">
    <location>
        <position position="114"/>
    </location>
    <ligand>
        <name>pyruvate</name>
        <dbReference type="ChEBI" id="CHEBI:15361"/>
    </ligand>
</feature>
<feature type="binding site" evidence="12">
    <location>
        <position position="756"/>
    </location>
    <ligand>
        <name>[4Fe-4S] cluster</name>
        <dbReference type="ChEBI" id="CHEBI:49883"/>
        <label>1</label>
    </ligand>
</feature>
<feature type="binding site" evidence="12">
    <location>
        <position position="700"/>
    </location>
    <ligand>
        <name>[4Fe-4S] cluster</name>
        <dbReference type="ChEBI" id="CHEBI:49883"/>
        <label>2</label>
    </ligand>
</feature>
<dbReference type="InterPro" id="IPR050722">
    <property type="entry name" value="Pyruvate:ferred/Flavod_OxRd"/>
</dbReference>
<dbReference type="InterPro" id="IPR002880">
    <property type="entry name" value="Pyrv_Fd/Flavodoxin_OxRdtase_N"/>
</dbReference>
<dbReference type="InterPro" id="IPR017900">
    <property type="entry name" value="4Fe4S_Fe_S_CS"/>
</dbReference>
<dbReference type="GO" id="GO:0005506">
    <property type="term" value="F:iron ion binding"/>
    <property type="evidence" value="ECO:0007669"/>
    <property type="project" value="InterPro"/>
</dbReference>
<feature type="binding site" evidence="10">
    <location>
        <begin position="998"/>
        <end position="1003"/>
    </location>
    <ligand>
        <name>thiamine diphosphate</name>
        <dbReference type="ChEBI" id="CHEBI:58937"/>
    </ligand>
</feature>
<dbReference type="AlphaFoldDB" id="A0A1M5QFI9"/>
<feature type="binding site" evidence="12">
    <location>
        <position position="813"/>
    </location>
    <ligand>
        <name>[4Fe-4S] cluster</name>
        <dbReference type="ChEBI" id="CHEBI:49883"/>
        <label>3</label>
    </ligand>
</feature>
<dbReference type="InterPro" id="IPR002869">
    <property type="entry name" value="Pyrv_flavodox_OxRed_cen"/>
</dbReference>
<dbReference type="FunFam" id="3.40.50.970:FF:000041">
    <property type="entry name" value="Pyruvate:ferredoxin (Flavodoxin) oxidoreductase"/>
    <property type="match status" value="1"/>
</dbReference>
<dbReference type="Pfam" id="PF01855">
    <property type="entry name" value="POR_N"/>
    <property type="match status" value="1"/>
</dbReference>
<dbReference type="InterPro" id="IPR029061">
    <property type="entry name" value="THDP-binding"/>
</dbReference>
<protein>
    <recommendedName>
        <fullName evidence="9">Pyruvate:ferredoxin oxidoreductase</fullName>
        <ecNumber evidence="9">1.2.7.1</ecNumber>
    </recommendedName>
    <alternativeName>
        <fullName evidence="9">Pyruvate synthase</fullName>
    </alternativeName>
</protein>
<sequence>MAKQMKTMDGNTAAAYVSYAFTDVAAIYPITPSSPMAEHTDEWAANGKKNIFGQEVQVVELQSEGGASGAVHGSLAAGALTTTYTASQGLLLMIPNMYKIAGELLPGVFHVSARAVASHALSIFGDHSDVMAARQTGFAFLASGSVQEVIDLGGVAHLSAIKGRVPFVHFFDGFRTSHEIQKVELIDYEDFAKLVDYDAVKAFRDRALNPEHPVTRGTAQNPDIFFQAREASNTYYERIPEIVADYMKEISKITGREYKPFNYYGAEDAEYIIVAMGSVTDTIEETIDYLLAKGEKVGLIKVRLYRPFSAKYFFDVLPKTVKKIAVLDRTKEPGALGEPLYQDVRTLFYDKENAPVIVGGRYGLGSKDTTPSQIKAVYDNLKQDNPKNNFTIGIVDDVTNTSLEIKEEIVTEPEGTIRCKFWGLGSDGTVGANKSAIKIIGDNTDLYAQGYFSYDSKKSGGVTISHLRFGKKPIKSTYLIDEADYIACHNQSYVDKYDLLKGLKKGGTFVLNCKWSPDEIGEKLPASMKKYIADNDINFYVINATDIAAEIGLGNRINMVMQSAFFKLAKVIDLDDAVKYLKDAIVKSYGKKGEKVVKMNYEAVDRGMDALIKVDVPKSWSNATEVKSDATKDVPEFIEKVLIPMNKQEGDSLPVSTFVGMEDGTFPNGTAAYEKRGIAVNVPEWQIDKCIQCNQCSFVCPHAAIRPVLLNEEEMKNAPEAFETKKAIGKGLEGLQYRMQVSPLDCTGCGNCADICPAKETALIMKPIETQIEKEALNWDFAMTVKPKEDLVSPNNVKGSQFKQPLLEFSGACAGCGETPYAKVITQLFGDRMIIANATGCSSIWGGSAPSTPYCKNQEGKGPAWANSLFEDNAEYGYGMAVAVKQLRNRLTDLMKELVGLDIDDEYKKVFTEWLEGKEDADASKAATAKILNVLENNNIKDARAKEILGEIAEKKDYLVKKSVWIIGGDGWAYDIGYGGLDHVLASGENVNVLVFDTEVYSNTGGQSSKATPTAAVAKFAASGKKVKKKDLGMIATTYGYVYVAQVAMGADKNQFMKALIEAEKYDGPSLIIAYAPCINHGLKEGMGRTQANQKQAVESGYWHLYRYNPELKAQGKNPFILDSKEPTASFRDFIMGQVRYTSLQKAFPEIAEDLFTKAEEDAKERYENYKKMAERD</sequence>
<reference evidence="15" key="1">
    <citation type="submission" date="2016-11" db="EMBL/GenBank/DDBJ databases">
        <authorList>
            <person name="Varghese N."/>
            <person name="Submissions S."/>
        </authorList>
    </citation>
    <scope>NUCLEOTIDE SEQUENCE [LARGE SCALE GENOMIC DNA]</scope>
    <source>
        <strain evidence="15">DSM 15285</strain>
    </source>
</reference>
<feature type="binding site" evidence="10">
    <location>
        <position position="818"/>
    </location>
    <ligand>
        <name>thiamine diphosphate</name>
        <dbReference type="ChEBI" id="CHEBI:58937"/>
    </ligand>
</feature>
<dbReference type="Proteomes" id="UP000242520">
    <property type="component" value="Unassembled WGS sequence"/>
</dbReference>
<proteinExistence type="inferred from homology"/>
<dbReference type="CDD" id="cd03377">
    <property type="entry name" value="TPP_PFOR_PNO"/>
    <property type="match status" value="1"/>
</dbReference>
<evidence type="ECO:0000256" key="9">
    <source>
        <dbReference type="PIRNR" id="PIRNR000159"/>
    </source>
</evidence>
<dbReference type="Pfam" id="PF17147">
    <property type="entry name" value="PFOR_II"/>
    <property type="match status" value="1"/>
</dbReference>
<feature type="binding site" evidence="12">
    <location>
        <position position="841"/>
    </location>
    <ligand>
        <name>[4Fe-4S] cluster</name>
        <dbReference type="ChEBI" id="CHEBI:49883"/>
        <label>3</label>
    </ligand>
</feature>
<keyword evidence="2 9" id="KW-0813">Transport</keyword>
<evidence type="ECO:0000256" key="10">
    <source>
        <dbReference type="PIRSR" id="PIRSR000159-1"/>
    </source>
</evidence>
<keyword evidence="15" id="KW-1185">Reference proteome</keyword>
<keyword evidence="3 12" id="KW-0004">4Fe-4S</keyword>
<evidence type="ECO:0000256" key="5">
    <source>
        <dbReference type="ARBA" id="ARBA00022982"/>
    </source>
</evidence>
<feature type="site" description="Important for catalytic activity" evidence="11">
    <location>
        <position position="1003"/>
    </location>
</feature>
<evidence type="ECO:0000313" key="14">
    <source>
        <dbReference type="EMBL" id="SHH12610.1"/>
    </source>
</evidence>
<evidence type="ECO:0000256" key="2">
    <source>
        <dbReference type="ARBA" id="ARBA00022448"/>
    </source>
</evidence>